<accession>A0A3B0TLM8</accession>
<dbReference type="PANTHER" id="PTHR48098:SF1">
    <property type="entry name" value="DIACYLGLYCEROL ACYLTRANSFERASE_MYCOLYLTRANSFERASE AG85A"/>
    <property type="match status" value="1"/>
</dbReference>
<dbReference type="PANTHER" id="PTHR48098">
    <property type="entry name" value="ENTEROCHELIN ESTERASE-RELATED"/>
    <property type="match status" value="1"/>
</dbReference>
<gene>
    <name evidence="1" type="ORF">MNBD_BACTEROID01-2073</name>
</gene>
<protein>
    <submittedName>
        <fullName evidence="1">Esterase</fullName>
    </submittedName>
</protein>
<dbReference type="InterPro" id="IPR050583">
    <property type="entry name" value="Mycobacterial_A85_antigen"/>
</dbReference>
<reference evidence="1" key="1">
    <citation type="submission" date="2018-06" db="EMBL/GenBank/DDBJ databases">
        <authorList>
            <person name="Zhirakovskaya E."/>
        </authorList>
    </citation>
    <scope>NUCLEOTIDE SEQUENCE</scope>
</reference>
<sequence>MKPSFLKLLLFFAFITGYSFAGNVTIIDTSHYSNVLGEIRNYRIFLPPGYEENPQKRYPVIYYYHGWSQRYFGDTRHSSTGVDKGADNGGDNLANFVKNHDVIVVKPDGYNRRPDEDYYLRPYNVSPVETYRQFPLYFPELVNYIDANYHTIADRGHRAISGLSMGGFMTFWIAGKYPGLVSAAGNFCGSTEFFVGPENSPVEYRHLDMYENYAGVNVRLNYGDKDFIRCYHKDMNKVWTQVMDNYEYKIYDAAHSTCGLTEMYKFILETFENPPAKPEKWGHVDVYPDFSVWGYNVSSDRDLPGFTKMENVSADGFRIAVREFLPDGGLMPYVKLSVTTAPIYEEGQAYLINDFNLVNGAASQKAIRSDENGRLKIILDGSLHEIGITKKGGIPVISVVSFEIEDMPWATQRKDVSVSVKLLNKGIRIAENVTAELSAFRESTKIVKSKSAFGSIDVNETKESQTPFVFNVSSDSIEIVKFKLTVQDKNNNVWNESFEIPLMPGKPEIEGFIIADGREVTVADAGTYSLTTILGNGNGDGIANPGESIVLLAKDGGKLWRTFLYSSDTFINPFGLNDRESDNWGRYDHAGASAKYSVPMIASGCPENHQVEFFAEYWLPDYPSHIIKRGRIKLRVSGKDETPPVLQWVKVTGDNTIQVKLYDGSKIQQVKATFTFRADLNTFFEGNPGFKGNLNGIVLNDEGKTGDRAEADNVFSHRLPEQGFGLFSVEIEATDSFGNTMVEKWPGTCALY</sequence>
<dbReference type="EMBL" id="UOEP01000092">
    <property type="protein sequence ID" value="VAW18848.1"/>
    <property type="molecule type" value="Genomic_DNA"/>
</dbReference>
<evidence type="ECO:0000313" key="1">
    <source>
        <dbReference type="EMBL" id="VAW18848.1"/>
    </source>
</evidence>
<dbReference type="Gene3D" id="3.40.50.1820">
    <property type="entry name" value="alpha/beta hydrolase"/>
    <property type="match status" value="1"/>
</dbReference>
<dbReference type="SUPFAM" id="SSF53474">
    <property type="entry name" value="alpha/beta-Hydrolases"/>
    <property type="match status" value="1"/>
</dbReference>
<name>A0A3B0TLM8_9ZZZZ</name>
<organism evidence="1">
    <name type="scientific">hydrothermal vent metagenome</name>
    <dbReference type="NCBI Taxonomy" id="652676"/>
    <lineage>
        <taxon>unclassified sequences</taxon>
        <taxon>metagenomes</taxon>
        <taxon>ecological metagenomes</taxon>
    </lineage>
</organism>
<dbReference type="GO" id="GO:0016747">
    <property type="term" value="F:acyltransferase activity, transferring groups other than amino-acyl groups"/>
    <property type="evidence" value="ECO:0007669"/>
    <property type="project" value="TreeGrafter"/>
</dbReference>
<dbReference type="InterPro" id="IPR000801">
    <property type="entry name" value="Esterase-like"/>
</dbReference>
<dbReference type="Pfam" id="PF00756">
    <property type="entry name" value="Esterase"/>
    <property type="match status" value="1"/>
</dbReference>
<dbReference type="InterPro" id="IPR029058">
    <property type="entry name" value="AB_hydrolase_fold"/>
</dbReference>
<proteinExistence type="predicted"/>
<dbReference type="AlphaFoldDB" id="A0A3B0TLM8"/>